<proteinExistence type="predicted"/>
<accession>A0A4C1Z883</accession>
<keyword evidence="3" id="KW-1185">Reference proteome</keyword>
<dbReference type="EMBL" id="BGZK01001590">
    <property type="protein sequence ID" value="GBP82857.1"/>
    <property type="molecule type" value="Genomic_DNA"/>
</dbReference>
<feature type="region of interest" description="Disordered" evidence="1">
    <location>
        <begin position="1"/>
        <end position="24"/>
    </location>
</feature>
<name>A0A4C1Z883_EUMVA</name>
<sequence>MCIRRQRSTSRRSDPRCSRGSHLRPPPFIVQTNGTVFCIQHCIRELFVDVIKIYQTLDSGSGTAMIQNDLNEIAGRPVELKQPGSQNLSSTGGRTVETVRCLAPLNDYHRRSFILLTCVVLLTLDLVATAERKRERYAFGDRPLITAGRTRPRGRRAGGAGDASLWRSGVSTPAPRRVSGRRTFRAIFGALCDNWILFAISTRNAAPCAPTGAK</sequence>
<feature type="region of interest" description="Disordered" evidence="1">
    <location>
        <begin position="148"/>
        <end position="172"/>
    </location>
</feature>
<protein>
    <submittedName>
        <fullName evidence="2">Uncharacterized protein</fullName>
    </submittedName>
</protein>
<gene>
    <name evidence="2" type="ORF">EVAR_34521_1</name>
</gene>
<organism evidence="2 3">
    <name type="scientific">Eumeta variegata</name>
    <name type="common">Bagworm moth</name>
    <name type="synonym">Eumeta japonica</name>
    <dbReference type="NCBI Taxonomy" id="151549"/>
    <lineage>
        <taxon>Eukaryota</taxon>
        <taxon>Metazoa</taxon>
        <taxon>Ecdysozoa</taxon>
        <taxon>Arthropoda</taxon>
        <taxon>Hexapoda</taxon>
        <taxon>Insecta</taxon>
        <taxon>Pterygota</taxon>
        <taxon>Neoptera</taxon>
        <taxon>Endopterygota</taxon>
        <taxon>Lepidoptera</taxon>
        <taxon>Glossata</taxon>
        <taxon>Ditrysia</taxon>
        <taxon>Tineoidea</taxon>
        <taxon>Psychidae</taxon>
        <taxon>Oiketicinae</taxon>
        <taxon>Eumeta</taxon>
    </lineage>
</organism>
<dbReference type="AlphaFoldDB" id="A0A4C1Z883"/>
<comment type="caution">
    <text evidence="2">The sequence shown here is derived from an EMBL/GenBank/DDBJ whole genome shotgun (WGS) entry which is preliminary data.</text>
</comment>
<reference evidence="2 3" key="1">
    <citation type="journal article" date="2019" name="Commun. Biol.">
        <title>The bagworm genome reveals a unique fibroin gene that provides high tensile strength.</title>
        <authorList>
            <person name="Kono N."/>
            <person name="Nakamura H."/>
            <person name="Ohtoshi R."/>
            <person name="Tomita M."/>
            <person name="Numata K."/>
            <person name="Arakawa K."/>
        </authorList>
    </citation>
    <scope>NUCLEOTIDE SEQUENCE [LARGE SCALE GENOMIC DNA]</scope>
</reference>
<evidence type="ECO:0000313" key="3">
    <source>
        <dbReference type="Proteomes" id="UP000299102"/>
    </source>
</evidence>
<feature type="compositionally biased region" description="Basic residues" evidence="1">
    <location>
        <begin position="1"/>
        <end position="10"/>
    </location>
</feature>
<evidence type="ECO:0000313" key="2">
    <source>
        <dbReference type="EMBL" id="GBP82857.1"/>
    </source>
</evidence>
<dbReference type="Proteomes" id="UP000299102">
    <property type="component" value="Unassembled WGS sequence"/>
</dbReference>
<evidence type="ECO:0000256" key="1">
    <source>
        <dbReference type="SAM" id="MobiDB-lite"/>
    </source>
</evidence>